<proteinExistence type="predicted"/>
<organism evidence="1">
    <name type="scientific">Trichuris suis</name>
    <name type="common">pig whipworm</name>
    <dbReference type="NCBI Taxonomy" id="68888"/>
    <lineage>
        <taxon>Eukaryota</taxon>
        <taxon>Metazoa</taxon>
        <taxon>Ecdysozoa</taxon>
        <taxon>Nematoda</taxon>
        <taxon>Enoplea</taxon>
        <taxon>Dorylaimia</taxon>
        <taxon>Trichinellida</taxon>
        <taxon>Trichuridae</taxon>
        <taxon>Trichuris</taxon>
    </lineage>
</organism>
<dbReference type="EMBL" id="KL367498">
    <property type="protein sequence ID" value="KFD69079.1"/>
    <property type="molecule type" value="Genomic_DNA"/>
</dbReference>
<dbReference type="Proteomes" id="UP000030758">
    <property type="component" value="Unassembled WGS sequence"/>
</dbReference>
<reference evidence="1" key="1">
    <citation type="journal article" date="2014" name="Nat. Genet.">
        <title>Genome and transcriptome of the porcine whipworm Trichuris suis.</title>
        <authorList>
            <person name="Jex A.R."/>
            <person name="Nejsum P."/>
            <person name="Schwarz E.M."/>
            <person name="Hu L."/>
            <person name="Young N.D."/>
            <person name="Hall R.S."/>
            <person name="Korhonen P.K."/>
            <person name="Liao S."/>
            <person name="Thamsborg S."/>
            <person name="Xia J."/>
            <person name="Xu P."/>
            <person name="Wang S."/>
            <person name="Scheerlinck J.P."/>
            <person name="Hofmann A."/>
            <person name="Sternberg P.W."/>
            <person name="Wang J."/>
            <person name="Gasser R.B."/>
        </authorList>
    </citation>
    <scope>NUCLEOTIDE SEQUENCE [LARGE SCALE GENOMIC DNA]</scope>
    <source>
        <strain evidence="1">DCEP-RM93F</strain>
    </source>
</reference>
<name>A0A085NHY3_9BILA</name>
<evidence type="ECO:0000313" key="1">
    <source>
        <dbReference type="EMBL" id="KFD69079.1"/>
    </source>
</evidence>
<sequence>MITQFPVRSRAQVQVKPIQSRIVATDNYVIAFWVQRHVGDALHVRIQLLYQLLLCEIVYSNMPFGSNEEVWP</sequence>
<dbReference type="AlphaFoldDB" id="A0A085NHY3"/>
<gene>
    <name evidence="1" type="ORF">M514_18656</name>
</gene>
<accession>A0A085NHY3</accession>
<protein>
    <submittedName>
        <fullName evidence="1">Uncharacterized protein</fullName>
    </submittedName>
</protein>